<proteinExistence type="predicted"/>
<reference evidence="1" key="2">
    <citation type="submission" date="2020-05" db="UniProtKB">
        <authorList>
            <consortium name="EnsemblMetazoa"/>
        </authorList>
    </citation>
    <scope>IDENTIFICATION</scope>
    <source>
        <strain evidence="1">IAEA</strain>
    </source>
</reference>
<reference evidence="2" key="1">
    <citation type="submission" date="2014-03" db="EMBL/GenBank/DDBJ databases">
        <authorList>
            <person name="Aksoy S."/>
            <person name="Warren W."/>
            <person name="Wilson R.K."/>
        </authorList>
    </citation>
    <scope>NUCLEOTIDE SEQUENCE [LARGE SCALE GENOMIC DNA]</scope>
    <source>
        <strain evidence="2">IAEA</strain>
    </source>
</reference>
<evidence type="ECO:0000313" key="1">
    <source>
        <dbReference type="EnsemblMetazoa" id="GBRI043355-PA"/>
    </source>
</evidence>
<name>A0A1A9X3X7_9MUSC</name>
<dbReference type="VEuPathDB" id="VectorBase:GBRI043355"/>
<dbReference type="Proteomes" id="UP000091820">
    <property type="component" value="Unassembled WGS sequence"/>
</dbReference>
<protein>
    <submittedName>
        <fullName evidence="1">Uncharacterized protein</fullName>
    </submittedName>
</protein>
<evidence type="ECO:0000313" key="2">
    <source>
        <dbReference type="Proteomes" id="UP000091820"/>
    </source>
</evidence>
<dbReference type="EnsemblMetazoa" id="GBRI043355-RA">
    <property type="protein sequence ID" value="GBRI043355-PA"/>
    <property type="gene ID" value="GBRI043355"/>
</dbReference>
<keyword evidence="2" id="KW-1185">Reference proteome</keyword>
<organism evidence="1 2">
    <name type="scientific">Glossina brevipalpis</name>
    <dbReference type="NCBI Taxonomy" id="37001"/>
    <lineage>
        <taxon>Eukaryota</taxon>
        <taxon>Metazoa</taxon>
        <taxon>Ecdysozoa</taxon>
        <taxon>Arthropoda</taxon>
        <taxon>Hexapoda</taxon>
        <taxon>Insecta</taxon>
        <taxon>Pterygota</taxon>
        <taxon>Neoptera</taxon>
        <taxon>Endopterygota</taxon>
        <taxon>Diptera</taxon>
        <taxon>Brachycera</taxon>
        <taxon>Muscomorpha</taxon>
        <taxon>Hippoboscoidea</taxon>
        <taxon>Glossinidae</taxon>
        <taxon>Glossina</taxon>
    </lineage>
</organism>
<accession>A0A1A9X3X7</accession>
<sequence length="59" mass="6618">MPPGLSDYYKTKVTNVCINACNCNKVKKSHAFKAVTVGWHLRRQTSSSTVMVTSVRLME</sequence>
<dbReference type="AlphaFoldDB" id="A0A1A9X3X7"/>